<evidence type="ECO:0000313" key="4">
    <source>
        <dbReference type="EMBL" id="QEU96356.1"/>
    </source>
</evidence>
<evidence type="ECO:0000259" key="3">
    <source>
        <dbReference type="SMART" id="SM00824"/>
    </source>
</evidence>
<evidence type="ECO:0000256" key="2">
    <source>
        <dbReference type="ARBA" id="ARBA00022801"/>
    </source>
</evidence>
<evidence type="ECO:0000256" key="1">
    <source>
        <dbReference type="ARBA" id="ARBA00007169"/>
    </source>
</evidence>
<protein>
    <submittedName>
        <fullName evidence="4">Thioesterase</fullName>
    </submittedName>
</protein>
<dbReference type="OrthoDB" id="8480037at2"/>
<dbReference type="Pfam" id="PF00975">
    <property type="entry name" value="Thioesterase"/>
    <property type="match status" value="1"/>
</dbReference>
<gene>
    <name evidence="4" type="ORF">CP970_40320</name>
</gene>
<accession>A0A5J6GTK0</accession>
<organism evidence="4 5">
    <name type="scientific">Streptomyces kanamyceticus</name>
    <dbReference type="NCBI Taxonomy" id="1967"/>
    <lineage>
        <taxon>Bacteria</taxon>
        <taxon>Bacillati</taxon>
        <taxon>Actinomycetota</taxon>
        <taxon>Actinomycetes</taxon>
        <taxon>Kitasatosporales</taxon>
        <taxon>Streptomycetaceae</taxon>
        <taxon>Streptomyces</taxon>
    </lineage>
</organism>
<keyword evidence="5" id="KW-1185">Reference proteome</keyword>
<dbReference type="RefSeq" id="WP_055555366.1">
    <property type="nucleotide sequence ID" value="NZ_CP023699.1"/>
</dbReference>
<dbReference type="PANTHER" id="PTHR11487:SF0">
    <property type="entry name" value="S-ACYL FATTY ACID SYNTHASE THIOESTERASE, MEDIUM CHAIN"/>
    <property type="match status" value="1"/>
</dbReference>
<reference evidence="4 5" key="1">
    <citation type="submission" date="2017-09" db="EMBL/GenBank/DDBJ databases">
        <authorList>
            <person name="Lee N."/>
            <person name="Cho B.-K."/>
        </authorList>
    </citation>
    <scope>NUCLEOTIDE SEQUENCE [LARGE SCALE GENOMIC DNA]</scope>
    <source>
        <strain evidence="4 5">ATCC 12853</strain>
    </source>
</reference>
<sequence length="255" mass="28019">MNDQVLQDASVVRPEPKPAAGHRLVCLGFCGGGTGPYRDWPGLLADDTELALVCYPGREGRFAEEYATSWDELAADAVESVLRAAGGLPYTLFGHSMGGWMAFDVAARLEARGEHAPVQLIVSSCNAPDRGVTERDRFPRIEDADARLLDWMGEIGLLPPYVLEDPDLSEMAIELMRADIVVRDSYRPARGAAVSLPVQVLYGEDDAVIEPAVAEQWARVAHGELRVDALPGGHFYTKPLWKDLPEHFAPRKELR</sequence>
<dbReference type="InterPro" id="IPR012223">
    <property type="entry name" value="TEII"/>
</dbReference>
<dbReference type="Gene3D" id="3.40.50.1820">
    <property type="entry name" value="alpha/beta hydrolase"/>
    <property type="match status" value="1"/>
</dbReference>
<name>A0A5J6GTK0_STRKN</name>
<dbReference type="GO" id="GO:0016787">
    <property type="term" value="F:hydrolase activity"/>
    <property type="evidence" value="ECO:0007669"/>
    <property type="project" value="UniProtKB-KW"/>
</dbReference>
<keyword evidence="2" id="KW-0378">Hydrolase</keyword>
<evidence type="ECO:0000313" key="5">
    <source>
        <dbReference type="Proteomes" id="UP000325529"/>
    </source>
</evidence>
<dbReference type="InterPro" id="IPR029058">
    <property type="entry name" value="AB_hydrolase_fold"/>
</dbReference>
<dbReference type="InterPro" id="IPR020802">
    <property type="entry name" value="TesA-like"/>
</dbReference>
<comment type="similarity">
    <text evidence="1">Belongs to the thioesterase family.</text>
</comment>
<dbReference type="Proteomes" id="UP000325529">
    <property type="component" value="Chromosome"/>
</dbReference>
<feature type="domain" description="Thioesterase TesA-like" evidence="3">
    <location>
        <begin position="25"/>
        <end position="201"/>
    </location>
</feature>
<dbReference type="EMBL" id="CP023699">
    <property type="protein sequence ID" value="QEU96356.1"/>
    <property type="molecule type" value="Genomic_DNA"/>
</dbReference>
<dbReference type="KEGG" id="ska:CP970_40320"/>
<dbReference type="GO" id="GO:0008610">
    <property type="term" value="P:lipid biosynthetic process"/>
    <property type="evidence" value="ECO:0007669"/>
    <property type="project" value="TreeGrafter"/>
</dbReference>
<dbReference type="SUPFAM" id="SSF53474">
    <property type="entry name" value="alpha/beta-Hydrolases"/>
    <property type="match status" value="1"/>
</dbReference>
<dbReference type="SMART" id="SM00824">
    <property type="entry name" value="PKS_TE"/>
    <property type="match status" value="1"/>
</dbReference>
<dbReference type="PANTHER" id="PTHR11487">
    <property type="entry name" value="THIOESTERASE"/>
    <property type="match status" value="1"/>
</dbReference>
<dbReference type="AlphaFoldDB" id="A0A5J6GTK0"/>
<dbReference type="InterPro" id="IPR001031">
    <property type="entry name" value="Thioesterase"/>
</dbReference>
<proteinExistence type="inferred from homology"/>